<evidence type="ECO:0000313" key="2">
    <source>
        <dbReference type="EMBL" id="OQJ62660.1"/>
    </source>
</evidence>
<dbReference type="EMBL" id="MZMQ01000001">
    <property type="protein sequence ID" value="OQJ62660.1"/>
    <property type="molecule type" value="Genomic_DNA"/>
</dbReference>
<reference evidence="2" key="1">
    <citation type="submission" date="2017-08" db="EMBL/GenBank/DDBJ databases">
        <title>Genomes of multiple Clavibacter strains from different subspecies.</title>
        <authorList>
            <person name="Yuan X.-K."/>
            <person name="Li X.-S."/>
            <person name="Nie J."/>
            <person name="De Boer S.H."/>
        </authorList>
    </citation>
    <scope>NUCLEOTIDE SEQUENCE [LARGE SCALE GENOMIC DNA]</scope>
    <source>
        <strain evidence="2">ATCC 33566</strain>
    </source>
</reference>
<evidence type="ECO:0000256" key="1">
    <source>
        <dbReference type="SAM" id="MobiDB-lite"/>
    </source>
</evidence>
<gene>
    <name evidence="2" type="ORF">B5P24_06420</name>
</gene>
<accession>A0A225CA81</accession>
<proteinExistence type="predicted"/>
<name>A0A225CA81_9MICO</name>
<comment type="caution">
    <text evidence="2">The sequence shown here is derived from an EMBL/GenBank/DDBJ whole genome shotgun (WGS) entry which is preliminary data.</text>
</comment>
<feature type="region of interest" description="Disordered" evidence="1">
    <location>
        <begin position="66"/>
        <end position="112"/>
    </location>
</feature>
<dbReference type="AlphaFoldDB" id="A0A225CA81"/>
<sequence length="128" mass="13662">MRVPTVIRLVDTLDPVTVASASATDPQRPDSDHVFGSTRSLVRRTDHHGAGFRTAGFVMAERGLRAHASPTQRVPIRHTRGPSATSLPHETRIHRTTTPRQESPMPRPSIATTTSAGAAGALITGADL</sequence>
<keyword evidence="3" id="KW-1185">Reference proteome</keyword>
<evidence type="ECO:0000313" key="3">
    <source>
        <dbReference type="Proteomes" id="UP000215316"/>
    </source>
</evidence>
<protein>
    <submittedName>
        <fullName evidence="2">Uncharacterized protein</fullName>
    </submittedName>
</protein>
<organism evidence="2 3">
    <name type="scientific">Clavibacter tessellarius</name>
    <dbReference type="NCBI Taxonomy" id="31965"/>
    <lineage>
        <taxon>Bacteria</taxon>
        <taxon>Bacillati</taxon>
        <taxon>Actinomycetota</taxon>
        <taxon>Actinomycetes</taxon>
        <taxon>Micrococcales</taxon>
        <taxon>Microbacteriaceae</taxon>
        <taxon>Clavibacter</taxon>
    </lineage>
</organism>
<dbReference type="Proteomes" id="UP000215316">
    <property type="component" value="Unassembled WGS sequence"/>
</dbReference>